<dbReference type="InterPro" id="IPR027417">
    <property type="entry name" value="P-loop_NTPase"/>
</dbReference>
<keyword evidence="4 6" id="KW-0067">ATP-binding</keyword>
<evidence type="ECO:0000256" key="3">
    <source>
        <dbReference type="ARBA" id="ARBA00022741"/>
    </source>
</evidence>
<evidence type="ECO:0000259" key="5">
    <source>
        <dbReference type="PROSITE" id="PS50893"/>
    </source>
</evidence>
<keyword evidence="3" id="KW-0547">Nucleotide-binding</keyword>
<evidence type="ECO:0000256" key="1">
    <source>
        <dbReference type="ARBA" id="ARBA00005417"/>
    </source>
</evidence>
<protein>
    <submittedName>
        <fullName evidence="6">Putative ABC transporter ATP-binding protein</fullName>
    </submittedName>
</protein>
<dbReference type="Gene3D" id="3.40.50.300">
    <property type="entry name" value="P-loop containing nucleotide triphosphate hydrolases"/>
    <property type="match status" value="1"/>
</dbReference>
<accession>A0A150J666</accession>
<proteinExistence type="inferred from homology"/>
<dbReference type="GO" id="GO:0005524">
    <property type="term" value="F:ATP binding"/>
    <property type="evidence" value="ECO:0007669"/>
    <property type="project" value="UniProtKB-KW"/>
</dbReference>
<comment type="similarity">
    <text evidence="1">Belongs to the ABC transporter superfamily.</text>
</comment>
<dbReference type="AlphaFoldDB" id="A0A150J666"/>
<evidence type="ECO:0000256" key="4">
    <source>
        <dbReference type="ARBA" id="ARBA00022840"/>
    </source>
</evidence>
<gene>
    <name evidence="6" type="ORF">AMQ74_00638</name>
</gene>
<evidence type="ECO:0000313" key="6">
    <source>
        <dbReference type="EMBL" id="KYC52732.1"/>
    </source>
</evidence>
<dbReference type="GO" id="GO:0055085">
    <property type="term" value="P:transmembrane transport"/>
    <property type="evidence" value="ECO:0007669"/>
    <property type="project" value="UniProtKB-ARBA"/>
</dbReference>
<dbReference type="Pfam" id="PF00005">
    <property type="entry name" value="ABC_tran"/>
    <property type="match status" value="1"/>
</dbReference>
<dbReference type="SUPFAM" id="SSF52540">
    <property type="entry name" value="P-loop containing nucleoside triphosphate hydrolases"/>
    <property type="match status" value="1"/>
</dbReference>
<dbReference type="EMBL" id="LNGD01000025">
    <property type="protein sequence ID" value="KYC52732.1"/>
    <property type="molecule type" value="Genomic_DNA"/>
</dbReference>
<name>A0A150J666_9EURY</name>
<dbReference type="SMART" id="SM00382">
    <property type="entry name" value="AAA"/>
    <property type="match status" value="1"/>
</dbReference>
<dbReference type="CDD" id="cd03257">
    <property type="entry name" value="ABC_NikE_OppD_transporters"/>
    <property type="match status" value="1"/>
</dbReference>
<dbReference type="Proteomes" id="UP000075578">
    <property type="component" value="Unassembled WGS sequence"/>
</dbReference>
<dbReference type="PATRIC" id="fig|1705564.3.peg.653"/>
<dbReference type="PROSITE" id="PS50893">
    <property type="entry name" value="ABC_TRANSPORTER_2"/>
    <property type="match status" value="1"/>
</dbReference>
<evidence type="ECO:0000256" key="2">
    <source>
        <dbReference type="ARBA" id="ARBA00022448"/>
    </source>
</evidence>
<dbReference type="GO" id="GO:0016887">
    <property type="term" value="F:ATP hydrolysis activity"/>
    <property type="evidence" value="ECO:0007669"/>
    <property type="project" value="InterPro"/>
</dbReference>
<dbReference type="PANTHER" id="PTHR43776:SF7">
    <property type="entry name" value="D,D-DIPEPTIDE TRANSPORT ATP-BINDING PROTEIN DDPF-RELATED"/>
    <property type="match status" value="1"/>
</dbReference>
<reference evidence="6 7" key="1">
    <citation type="journal article" date="2016" name="ISME J.">
        <title>Chasing the elusive Euryarchaeota class WSA2: genomes reveal a uniquely fastidious methyl-reducing methanogen.</title>
        <authorList>
            <person name="Nobu M.K."/>
            <person name="Narihiro T."/>
            <person name="Kuroda K."/>
            <person name="Mei R."/>
            <person name="Liu W.T."/>
        </authorList>
    </citation>
    <scope>NUCLEOTIDE SEQUENCE [LARGE SCALE GENOMIC DNA]</scope>
    <source>
        <strain evidence="6">U1lsi0528_Bin089</strain>
    </source>
</reference>
<keyword evidence="2" id="KW-0813">Transport</keyword>
<feature type="domain" description="ABC transporter" evidence="5">
    <location>
        <begin position="6"/>
        <end position="247"/>
    </location>
</feature>
<dbReference type="InterPro" id="IPR003593">
    <property type="entry name" value="AAA+_ATPase"/>
</dbReference>
<organism evidence="6 7">
    <name type="scientific">Candidatus Methanofastidiosum methylothiophilum</name>
    <dbReference type="NCBI Taxonomy" id="1705564"/>
    <lineage>
        <taxon>Archaea</taxon>
        <taxon>Methanobacteriati</taxon>
        <taxon>Methanobacteriota</taxon>
        <taxon>Stenosarchaea group</taxon>
        <taxon>Candidatus Methanofastidiosia</taxon>
        <taxon>Candidatus Methanofastidiosales</taxon>
        <taxon>Candidatus Methanofastidiosaceae</taxon>
        <taxon>Candidatus Methanofastidiosum</taxon>
    </lineage>
</organism>
<comment type="caution">
    <text evidence="6">The sequence shown here is derived from an EMBL/GenBank/DDBJ whole genome shotgun (WGS) entry which is preliminary data.</text>
</comment>
<evidence type="ECO:0000313" key="7">
    <source>
        <dbReference type="Proteomes" id="UP000075578"/>
    </source>
</evidence>
<dbReference type="InterPro" id="IPR003439">
    <property type="entry name" value="ABC_transporter-like_ATP-bd"/>
</dbReference>
<sequence length="247" mass="27652">MLSISVIVDHISKSYGYGIFNKKYECILNDLCLKLDRGKTIGLLGPSGVGKTTLAKIMMGLETPTSGKIFINNIDIWDSKKEERSKALKKIQMLFQDTQGSLNPKKTIAKSLYETAILVGVKISDIDSKILELLDIVGLSPDILCRYPHQISGGQNQRVALARILLLNPEYIILDEPTSALDIAVQAQIIQLLRNLQIKRNLGYLLISHNIPLIEFMASHIIYLDKGSVVFSGSTNKFREFYLNKEK</sequence>
<dbReference type="PANTHER" id="PTHR43776">
    <property type="entry name" value="TRANSPORT ATP-BINDING PROTEIN"/>
    <property type="match status" value="1"/>
</dbReference>
<dbReference type="InterPro" id="IPR050319">
    <property type="entry name" value="ABC_transp_ATP-bind"/>
</dbReference>